<evidence type="ECO:0000256" key="1">
    <source>
        <dbReference type="SAM" id="SignalP"/>
    </source>
</evidence>
<organism evidence="2 3">
    <name type="scientific">Anaerovirgula multivorans</name>
    <dbReference type="NCBI Taxonomy" id="312168"/>
    <lineage>
        <taxon>Bacteria</taxon>
        <taxon>Bacillati</taxon>
        <taxon>Bacillota</taxon>
        <taxon>Clostridia</taxon>
        <taxon>Peptostreptococcales</taxon>
        <taxon>Natronincolaceae</taxon>
        <taxon>Anaerovirgula</taxon>
    </lineage>
</organism>
<feature type="chain" id="PRO_5039648715" evidence="1">
    <location>
        <begin position="21"/>
        <end position="295"/>
    </location>
</feature>
<feature type="signal peptide" evidence="1">
    <location>
        <begin position="1"/>
        <end position="20"/>
    </location>
</feature>
<dbReference type="AlphaFoldDB" id="A0A239LL66"/>
<gene>
    <name evidence="2" type="ORF">SAMN05446037_10871</name>
</gene>
<keyword evidence="1" id="KW-0732">Signal</keyword>
<dbReference type="OrthoDB" id="1953972at2"/>
<reference evidence="3" key="1">
    <citation type="submission" date="2017-06" db="EMBL/GenBank/DDBJ databases">
        <authorList>
            <person name="Varghese N."/>
            <person name="Submissions S."/>
        </authorList>
    </citation>
    <scope>NUCLEOTIDE SEQUENCE [LARGE SCALE GENOMIC DNA]</scope>
    <source>
        <strain evidence="3">SCA</strain>
    </source>
</reference>
<name>A0A239LL66_9FIRM</name>
<evidence type="ECO:0000313" key="2">
    <source>
        <dbReference type="EMBL" id="SNT31050.1"/>
    </source>
</evidence>
<protein>
    <submittedName>
        <fullName evidence="2">Uncharacterized protein</fullName>
    </submittedName>
</protein>
<keyword evidence="3" id="KW-1185">Reference proteome</keyword>
<dbReference type="Proteomes" id="UP000198304">
    <property type="component" value="Unassembled WGS sequence"/>
</dbReference>
<dbReference type="EMBL" id="FZOJ01000087">
    <property type="protein sequence ID" value="SNT31050.1"/>
    <property type="molecule type" value="Genomic_DNA"/>
</dbReference>
<dbReference type="RefSeq" id="WP_089285684.1">
    <property type="nucleotide sequence ID" value="NZ_FZOJ01000087.1"/>
</dbReference>
<accession>A0A239LL66</accession>
<evidence type="ECO:0000313" key="3">
    <source>
        <dbReference type="Proteomes" id="UP000198304"/>
    </source>
</evidence>
<sequence length="295" mass="35386">MKKTIIILLILSTVSLVGCSQETLENTSNFNEKELFIDRENAESLEILLDEYDFFDSVIDMYYSMPNLAEYEFYTIDDVLYTDYYFLENATREEIQNSKSMFMDIFIVNKSRPIGISSPRELIEMNLNWRQVNYRVFIGDTKIVEHNMTFDVGVIESSYFEDTSAELPSRYILTEEMQEFKRRVKRKYWWNMKKVSFQRSFKGEVLFIRFETRDEVKDNAIDYIKQEIELNLANALAKTSEEIYVTNQDYLGIVIEFYKGDKIYHQETCYNGNEKYWFSEYWGNHDFVKTRELLQ</sequence>
<dbReference type="PROSITE" id="PS51257">
    <property type="entry name" value="PROKAR_LIPOPROTEIN"/>
    <property type="match status" value="1"/>
</dbReference>
<proteinExistence type="predicted"/>